<dbReference type="SUPFAM" id="SSF52467">
    <property type="entry name" value="DHS-like NAD/FAD-binding domain"/>
    <property type="match status" value="1"/>
</dbReference>
<sequence>MHVTQNIDGLCLRALDDLASKHETPDGKIIEMHGNLFDVVCTAHDCDYRARNMDEPICPALGGTEKIVAEGNVEPIVKRADLPHCPKCQQLLRPDVAWFGERPKQIHEILKVADEADLCLVVGTSAVVQPASRLPERVRANGGKVAVFNLEAANHSDEADFVFLGPCEVELGRIIGL</sequence>
<dbReference type="InterPro" id="IPR029035">
    <property type="entry name" value="DHS-like_NAD/FAD-binding_dom"/>
</dbReference>
<protein>
    <recommendedName>
        <fullName evidence="7">Deacetylase sirtuin-type domain-containing protein</fullName>
    </recommendedName>
</protein>
<evidence type="ECO:0000313" key="8">
    <source>
        <dbReference type="EMBL" id="KAL0064672.1"/>
    </source>
</evidence>
<evidence type="ECO:0000256" key="2">
    <source>
        <dbReference type="ARBA" id="ARBA00006924"/>
    </source>
</evidence>
<evidence type="ECO:0000256" key="5">
    <source>
        <dbReference type="ARBA" id="ARBA00023128"/>
    </source>
</evidence>
<accession>A0ABR2ZUF8</accession>
<feature type="binding site" evidence="6">
    <location>
        <position position="41"/>
    </location>
    <ligand>
        <name>Zn(2+)</name>
        <dbReference type="ChEBI" id="CHEBI:29105"/>
    </ligand>
</feature>
<dbReference type="Proteomes" id="UP001437256">
    <property type="component" value="Unassembled WGS sequence"/>
</dbReference>
<dbReference type="EMBL" id="JBBXMP010000058">
    <property type="protein sequence ID" value="KAL0064672.1"/>
    <property type="molecule type" value="Genomic_DNA"/>
</dbReference>
<dbReference type="PROSITE" id="PS50305">
    <property type="entry name" value="SIRTUIN"/>
    <property type="match status" value="1"/>
</dbReference>
<comment type="subcellular location">
    <subcellularLocation>
        <location evidence="1">Mitochondrion</location>
    </subcellularLocation>
</comment>
<gene>
    <name evidence="8" type="ORF">AAF712_008370</name>
</gene>
<name>A0ABR2ZUF8_9AGAR</name>
<dbReference type="Gene3D" id="3.30.1600.10">
    <property type="entry name" value="SIR2/SIRT2 'Small Domain"/>
    <property type="match status" value="1"/>
</dbReference>
<dbReference type="InterPro" id="IPR003000">
    <property type="entry name" value="Sirtuin"/>
</dbReference>
<dbReference type="Pfam" id="PF02146">
    <property type="entry name" value="SIR2"/>
    <property type="match status" value="1"/>
</dbReference>
<dbReference type="InterPro" id="IPR050134">
    <property type="entry name" value="NAD-dep_sirtuin_deacylases"/>
</dbReference>
<evidence type="ECO:0000256" key="6">
    <source>
        <dbReference type="PROSITE-ProRule" id="PRU00236"/>
    </source>
</evidence>
<feature type="binding site" evidence="6">
    <location>
        <position position="88"/>
    </location>
    <ligand>
        <name>Zn(2+)</name>
        <dbReference type="ChEBI" id="CHEBI:29105"/>
    </ligand>
</feature>
<feature type="binding site" evidence="6">
    <location>
        <position position="85"/>
    </location>
    <ligand>
        <name>Zn(2+)</name>
        <dbReference type="ChEBI" id="CHEBI:29105"/>
    </ligand>
</feature>
<dbReference type="PANTHER" id="PTHR11085:SF10">
    <property type="entry name" value="NAD-DEPENDENT PROTEIN DEACYLASE SIRTUIN-5, MITOCHONDRIAL-RELATED"/>
    <property type="match status" value="1"/>
</dbReference>
<evidence type="ECO:0000256" key="4">
    <source>
        <dbReference type="ARBA" id="ARBA00023027"/>
    </source>
</evidence>
<dbReference type="InterPro" id="IPR026590">
    <property type="entry name" value="Ssirtuin_cat_dom"/>
</dbReference>
<reference evidence="8 9" key="1">
    <citation type="submission" date="2024-05" db="EMBL/GenBank/DDBJ databases">
        <title>A draft genome resource for the thread blight pathogen Marasmius tenuissimus strain MS-2.</title>
        <authorList>
            <person name="Yulfo-Soto G.E."/>
            <person name="Baruah I.K."/>
            <person name="Amoako-Attah I."/>
            <person name="Bukari Y."/>
            <person name="Meinhardt L.W."/>
            <person name="Bailey B.A."/>
            <person name="Cohen S.P."/>
        </authorList>
    </citation>
    <scope>NUCLEOTIDE SEQUENCE [LARGE SCALE GENOMIC DNA]</scope>
    <source>
        <strain evidence="8 9">MS-2</strain>
    </source>
</reference>
<keyword evidence="6" id="KW-0862">Zinc</keyword>
<dbReference type="Gene3D" id="3.40.50.1220">
    <property type="entry name" value="TPP-binding domain"/>
    <property type="match status" value="1"/>
</dbReference>
<evidence type="ECO:0000259" key="7">
    <source>
        <dbReference type="PROSITE" id="PS50305"/>
    </source>
</evidence>
<proteinExistence type="inferred from homology"/>
<keyword evidence="5" id="KW-0496">Mitochondrion</keyword>
<feature type="binding site" evidence="6">
    <location>
        <position position="46"/>
    </location>
    <ligand>
        <name>Zn(2+)</name>
        <dbReference type="ChEBI" id="CHEBI:29105"/>
    </ligand>
</feature>
<keyword evidence="3" id="KW-0808">Transferase</keyword>
<organism evidence="8 9">
    <name type="scientific">Marasmius tenuissimus</name>
    <dbReference type="NCBI Taxonomy" id="585030"/>
    <lineage>
        <taxon>Eukaryota</taxon>
        <taxon>Fungi</taxon>
        <taxon>Dikarya</taxon>
        <taxon>Basidiomycota</taxon>
        <taxon>Agaricomycotina</taxon>
        <taxon>Agaricomycetes</taxon>
        <taxon>Agaricomycetidae</taxon>
        <taxon>Agaricales</taxon>
        <taxon>Marasmiineae</taxon>
        <taxon>Marasmiaceae</taxon>
        <taxon>Marasmius</taxon>
    </lineage>
</organism>
<keyword evidence="4" id="KW-0520">NAD</keyword>
<feature type="active site" description="Proton acceptor" evidence="6">
    <location>
        <position position="33"/>
    </location>
</feature>
<evidence type="ECO:0000313" key="9">
    <source>
        <dbReference type="Proteomes" id="UP001437256"/>
    </source>
</evidence>
<comment type="caution">
    <text evidence="8">The sequence shown here is derived from an EMBL/GenBank/DDBJ whole genome shotgun (WGS) entry which is preliminary data.</text>
</comment>
<dbReference type="InterPro" id="IPR026591">
    <property type="entry name" value="Sirtuin_cat_small_dom_sf"/>
</dbReference>
<keyword evidence="6" id="KW-0479">Metal-binding</keyword>
<dbReference type="PANTHER" id="PTHR11085">
    <property type="entry name" value="NAD-DEPENDENT PROTEIN DEACYLASE SIRTUIN-5, MITOCHONDRIAL-RELATED"/>
    <property type="match status" value="1"/>
</dbReference>
<comment type="similarity">
    <text evidence="2">Belongs to the sirtuin family. Class I subfamily.</text>
</comment>
<evidence type="ECO:0000256" key="3">
    <source>
        <dbReference type="ARBA" id="ARBA00022679"/>
    </source>
</evidence>
<feature type="domain" description="Deacetylase sirtuin-type" evidence="7">
    <location>
        <begin position="1"/>
        <end position="177"/>
    </location>
</feature>
<keyword evidence="9" id="KW-1185">Reference proteome</keyword>
<evidence type="ECO:0000256" key="1">
    <source>
        <dbReference type="ARBA" id="ARBA00004173"/>
    </source>
</evidence>